<evidence type="ECO:0008006" key="4">
    <source>
        <dbReference type="Google" id="ProtNLM"/>
    </source>
</evidence>
<feature type="signal peptide" evidence="1">
    <location>
        <begin position="1"/>
        <end position="20"/>
    </location>
</feature>
<organism evidence="2 3">
    <name type="scientific">Roseisalinus antarcticus</name>
    <dbReference type="NCBI Taxonomy" id="254357"/>
    <lineage>
        <taxon>Bacteria</taxon>
        <taxon>Pseudomonadati</taxon>
        <taxon>Pseudomonadota</taxon>
        <taxon>Alphaproteobacteria</taxon>
        <taxon>Rhodobacterales</taxon>
        <taxon>Roseobacteraceae</taxon>
        <taxon>Roseisalinus</taxon>
    </lineage>
</organism>
<evidence type="ECO:0000313" key="3">
    <source>
        <dbReference type="Proteomes" id="UP000193900"/>
    </source>
</evidence>
<keyword evidence="1" id="KW-0732">Signal</keyword>
<sequence length="154" mass="16075">MKRFLATILTALALPCAAAANDAVVLPCEGRIASAQNTMGPAFQSAFDDVGVRVIGLDIGEPALGWALVMVTVRLVEIGGESGHEACGIVGLGPNFGFSGLYFDTLDLHLSSPSEVILRIDVQQPGNGSGGDFVRRPLDITVNRTTGEIIAQQP</sequence>
<protein>
    <recommendedName>
        <fullName evidence="4">PrcB C-terminal domain-containing protein</fullName>
    </recommendedName>
</protein>
<dbReference type="AlphaFoldDB" id="A0A1Y5TWU2"/>
<dbReference type="RefSeq" id="WP_085880650.1">
    <property type="nucleotide sequence ID" value="NZ_FWFZ01000034.1"/>
</dbReference>
<dbReference type="Proteomes" id="UP000193900">
    <property type="component" value="Unassembled WGS sequence"/>
</dbReference>
<keyword evidence="3" id="KW-1185">Reference proteome</keyword>
<feature type="chain" id="PRO_5012464203" description="PrcB C-terminal domain-containing protein" evidence="1">
    <location>
        <begin position="21"/>
        <end position="154"/>
    </location>
</feature>
<dbReference type="OrthoDB" id="7862810at2"/>
<gene>
    <name evidence="2" type="ORF">ROA7023_03921</name>
</gene>
<dbReference type="EMBL" id="FWFZ01000034">
    <property type="protein sequence ID" value="SLN75234.1"/>
    <property type="molecule type" value="Genomic_DNA"/>
</dbReference>
<evidence type="ECO:0000313" key="2">
    <source>
        <dbReference type="EMBL" id="SLN75234.1"/>
    </source>
</evidence>
<accession>A0A1Y5TWU2</accession>
<evidence type="ECO:0000256" key="1">
    <source>
        <dbReference type="SAM" id="SignalP"/>
    </source>
</evidence>
<proteinExistence type="predicted"/>
<reference evidence="2 3" key="1">
    <citation type="submission" date="2017-03" db="EMBL/GenBank/DDBJ databases">
        <authorList>
            <person name="Afonso C.L."/>
            <person name="Miller P.J."/>
            <person name="Scott M.A."/>
            <person name="Spackman E."/>
            <person name="Goraichik I."/>
            <person name="Dimitrov K.M."/>
            <person name="Suarez D.L."/>
            <person name="Swayne D.E."/>
        </authorList>
    </citation>
    <scope>NUCLEOTIDE SEQUENCE [LARGE SCALE GENOMIC DNA]</scope>
    <source>
        <strain evidence="2 3">CECT 7023</strain>
    </source>
</reference>
<name>A0A1Y5TWU2_9RHOB</name>